<keyword evidence="9" id="KW-0472">Membrane</keyword>
<evidence type="ECO:0000259" key="11">
    <source>
        <dbReference type="Pfam" id="PF07730"/>
    </source>
</evidence>
<feature type="transmembrane region" description="Helical" evidence="9">
    <location>
        <begin position="133"/>
        <end position="157"/>
    </location>
</feature>
<dbReference type="EC" id="2.7.13.3" evidence="2"/>
<dbReference type="PANTHER" id="PTHR24421:SF10">
    <property type="entry name" value="NITRATE_NITRITE SENSOR PROTEIN NARQ"/>
    <property type="match status" value="1"/>
</dbReference>
<dbReference type="Proteomes" id="UP000058305">
    <property type="component" value="Chromosome"/>
</dbReference>
<keyword evidence="9" id="KW-1133">Transmembrane helix</keyword>
<dbReference type="InterPro" id="IPR011712">
    <property type="entry name" value="Sig_transdc_His_kin_sub3_dim/P"/>
</dbReference>
<keyword evidence="3" id="KW-0597">Phosphoprotein</keyword>
<keyword evidence="13" id="KW-1185">Reference proteome</keyword>
<evidence type="ECO:0000256" key="8">
    <source>
        <dbReference type="ARBA" id="ARBA00023012"/>
    </source>
</evidence>
<evidence type="ECO:0000256" key="6">
    <source>
        <dbReference type="ARBA" id="ARBA00022777"/>
    </source>
</evidence>
<dbReference type="GO" id="GO:0005524">
    <property type="term" value="F:ATP binding"/>
    <property type="evidence" value="ECO:0007669"/>
    <property type="project" value="UniProtKB-KW"/>
</dbReference>
<evidence type="ECO:0000256" key="4">
    <source>
        <dbReference type="ARBA" id="ARBA00022679"/>
    </source>
</evidence>
<dbReference type="InterPro" id="IPR050482">
    <property type="entry name" value="Sensor_HK_TwoCompSys"/>
</dbReference>
<dbReference type="EMBL" id="CP014145">
    <property type="protein sequence ID" value="AMB58988.1"/>
    <property type="molecule type" value="Genomic_DNA"/>
</dbReference>
<protein>
    <recommendedName>
        <fullName evidence="2">histidine kinase</fullName>
        <ecNumber evidence="2">2.7.13.3</ecNumber>
    </recommendedName>
</protein>
<dbReference type="InterPro" id="IPR003594">
    <property type="entry name" value="HATPase_dom"/>
</dbReference>
<dbReference type="Gene3D" id="3.30.565.10">
    <property type="entry name" value="Histidine kinase-like ATPase, C-terminal domain"/>
    <property type="match status" value="1"/>
</dbReference>
<reference evidence="13" key="2">
    <citation type="submission" date="2016-01" db="EMBL/GenBank/DDBJ databases">
        <title>First complete genome sequence of a species in the genus Microterricola, an extremophilic cold active enzyme producing strain ERGS5:02 isolated from Sikkim Himalaya.</title>
        <authorList>
            <person name="Kumar R."/>
            <person name="Singh D."/>
            <person name="Swarnkar M.K."/>
        </authorList>
    </citation>
    <scope>NUCLEOTIDE SEQUENCE [LARGE SCALE GENOMIC DNA]</scope>
    <source>
        <strain evidence="13">ERGS5:02</strain>
    </source>
</reference>
<evidence type="ECO:0000256" key="9">
    <source>
        <dbReference type="SAM" id="Phobius"/>
    </source>
</evidence>
<dbReference type="GO" id="GO:0016020">
    <property type="term" value="C:membrane"/>
    <property type="evidence" value="ECO:0007669"/>
    <property type="project" value="InterPro"/>
</dbReference>
<gene>
    <name evidence="12" type="ORF">AWU67_09085</name>
</gene>
<evidence type="ECO:0000313" key="12">
    <source>
        <dbReference type="EMBL" id="AMB58988.1"/>
    </source>
</evidence>
<evidence type="ECO:0000313" key="13">
    <source>
        <dbReference type="Proteomes" id="UP000058305"/>
    </source>
</evidence>
<dbReference type="GO" id="GO:0046983">
    <property type="term" value="F:protein dimerization activity"/>
    <property type="evidence" value="ECO:0007669"/>
    <property type="project" value="InterPro"/>
</dbReference>
<feature type="transmembrane region" description="Helical" evidence="9">
    <location>
        <begin position="177"/>
        <end position="195"/>
    </location>
</feature>
<feature type="domain" description="Signal transduction histidine kinase subgroup 3 dimerisation and phosphoacceptor" evidence="11">
    <location>
        <begin position="262"/>
        <end position="329"/>
    </location>
</feature>
<dbReference type="GO" id="GO:0000155">
    <property type="term" value="F:phosphorelay sensor kinase activity"/>
    <property type="evidence" value="ECO:0007669"/>
    <property type="project" value="InterPro"/>
</dbReference>
<dbReference type="RefSeq" id="WP_067228092.1">
    <property type="nucleotide sequence ID" value="NZ_CP014145.1"/>
</dbReference>
<dbReference type="OrthoDB" id="227596at2"/>
<reference evidence="12 13" key="1">
    <citation type="journal article" date="2016" name="J. Biotechnol.">
        <title>First complete genome sequence of a species in the genus Microterricola, an extremophilic cold active enzyme producing bacterial strain ERGS5:02 isolated from Sikkim Himalaya.</title>
        <authorList>
            <person name="Himanshu"/>
            <person name="Swarnkar M.K."/>
            <person name="Singh D."/>
            <person name="Kumar R."/>
        </authorList>
    </citation>
    <scope>NUCLEOTIDE SEQUENCE [LARGE SCALE GENOMIC DNA]</scope>
    <source>
        <strain evidence="12 13">ERGS5:02</strain>
    </source>
</reference>
<keyword evidence="9" id="KW-0812">Transmembrane</keyword>
<keyword evidence="6" id="KW-0418">Kinase</keyword>
<dbReference type="InterPro" id="IPR036890">
    <property type="entry name" value="HATPase_C_sf"/>
</dbReference>
<dbReference type="CDD" id="cd16917">
    <property type="entry name" value="HATPase_UhpB-NarQ-NarX-like"/>
    <property type="match status" value="1"/>
</dbReference>
<evidence type="ECO:0000256" key="5">
    <source>
        <dbReference type="ARBA" id="ARBA00022741"/>
    </source>
</evidence>
<dbReference type="SUPFAM" id="SSF55874">
    <property type="entry name" value="ATPase domain of HSP90 chaperone/DNA topoisomerase II/histidine kinase"/>
    <property type="match status" value="1"/>
</dbReference>
<feature type="domain" description="Histidine kinase/HSP90-like ATPase" evidence="10">
    <location>
        <begin position="391"/>
        <end position="485"/>
    </location>
</feature>
<keyword evidence="7" id="KW-0067">ATP-binding</keyword>
<keyword evidence="5" id="KW-0547">Nucleotide-binding</keyword>
<proteinExistence type="predicted"/>
<dbReference type="Pfam" id="PF07730">
    <property type="entry name" value="HisKA_3"/>
    <property type="match status" value="1"/>
</dbReference>
<evidence type="ECO:0000256" key="3">
    <source>
        <dbReference type="ARBA" id="ARBA00022553"/>
    </source>
</evidence>
<evidence type="ECO:0000256" key="7">
    <source>
        <dbReference type="ARBA" id="ARBA00022840"/>
    </source>
</evidence>
<dbReference type="Gene3D" id="1.20.5.1930">
    <property type="match status" value="1"/>
</dbReference>
<comment type="catalytic activity">
    <reaction evidence="1">
        <text>ATP + protein L-histidine = ADP + protein N-phospho-L-histidine.</text>
        <dbReference type="EC" id="2.7.13.3"/>
    </reaction>
</comment>
<feature type="transmembrane region" description="Helical" evidence="9">
    <location>
        <begin position="77"/>
        <end position="96"/>
    </location>
</feature>
<feature type="transmembrane region" description="Helical" evidence="9">
    <location>
        <begin position="202"/>
        <end position="219"/>
    </location>
</feature>
<feature type="transmembrane region" description="Helical" evidence="9">
    <location>
        <begin position="108"/>
        <end position="126"/>
    </location>
</feature>
<dbReference type="PANTHER" id="PTHR24421">
    <property type="entry name" value="NITRATE/NITRITE SENSOR PROTEIN NARX-RELATED"/>
    <property type="match status" value="1"/>
</dbReference>
<evidence type="ECO:0000256" key="2">
    <source>
        <dbReference type="ARBA" id="ARBA00012438"/>
    </source>
</evidence>
<organism evidence="12 13">
    <name type="scientific">Microterricola viridarii</name>
    <dbReference type="NCBI Taxonomy" id="412690"/>
    <lineage>
        <taxon>Bacteria</taxon>
        <taxon>Bacillati</taxon>
        <taxon>Actinomycetota</taxon>
        <taxon>Actinomycetes</taxon>
        <taxon>Micrococcales</taxon>
        <taxon>Microbacteriaceae</taxon>
        <taxon>Microterricola</taxon>
    </lineage>
</organism>
<dbReference type="AlphaFoldDB" id="A0A0X8E2P9"/>
<dbReference type="Pfam" id="PF02518">
    <property type="entry name" value="HATPase_c"/>
    <property type="match status" value="1"/>
</dbReference>
<evidence type="ECO:0000256" key="1">
    <source>
        <dbReference type="ARBA" id="ARBA00000085"/>
    </source>
</evidence>
<sequence>MDSTLAANGGGVVGQRGDVPLSPLAGRTSFGRRTVRPDVLNWGVSTPDNPRSAASALRAGGGALVRRARRSPDARDAVNAALFVLLGVILVLWGQLGYWDAAFGGESAARWLHLVPVLLGGLAALLRRRRTLLSVALSALALAADAALGGSVIMFVIVADALYTVARFAGPRTRRVVYGLAALAAVLLAALGTVTAAREVPFAWSLLQFGALFGVPLWWGNDLRQKGEIADLALERLAVEQARARDRERIALLDRNQSVQAERSSMAADLHDAIASRLSAIALHSAAALAGGTADAGPERDALQLARASSIAALEDMRAMIVVLRTSELPAGADGANCSAAQRAGSAPTAVQPTASIESLRALTDAAESAGVRVRMRGDAPEGLSAPLGQTVYRIVQESLTNVVKHAPGSAVEISFCAEADGLELRIENELGERVPALPAGLSAALSSGAGLEIMRERAAAFGGRLQAGATDDARRWRVVASFPLAGAA</sequence>
<keyword evidence="4" id="KW-0808">Transferase</keyword>
<name>A0A0X8E2P9_9MICO</name>
<evidence type="ECO:0000259" key="10">
    <source>
        <dbReference type="Pfam" id="PF02518"/>
    </source>
</evidence>
<accession>A0A0X8E2P9</accession>
<dbReference type="KEGG" id="mvd:AWU67_09085"/>
<keyword evidence="8" id="KW-0902">Two-component regulatory system</keyword>